<comment type="caution">
    <text evidence="2">The sequence shown here is derived from an EMBL/GenBank/DDBJ whole genome shotgun (WGS) entry which is preliminary data.</text>
</comment>
<dbReference type="GO" id="GO:0022857">
    <property type="term" value="F:transmembrane transporter activity"/>
    <property type="evidence" value="ECO:0007669"/>
    <property type="project" value="InterPro"/>
</dbReference>
<keyword evidence="1" id="KW-0812">Transmembrane</keyword>
<feature type="transmembrane region" description="Helical" evidence="1">
    <location>
        <begin position="12"/>
        <end position="36"/>
    </location>
</feature>
<dbReference type="InterPro" id="IPR011701">
    <property type="entry name" value="MFS"/>
</dbReference>
<dbReference type="InterPro" id="IPR036259">
    <property type="entry name" value="MFS_trans_sf"/>
</dbReference>
<dbReference type="Gene3D" id="1.20.1250.20">
    <property type="entry name" value="MFS general substrate transporter like domains"/>
    <property type="match status" value="1"/>
</dbReference>
<dbReference type="Pfam" id="PF07690">
    <property type="entry name" value="MFS_1"/>
    <property type="match status" value="1"/>
</dbReference>
<protein>
    <submittedName>
        <fullName evidence="2">Major facilitator superfamily MFS_1</fullName>
    </submittedName>
</protein>
<dbReference type="SUPFAM" id="SSF103473">
    <property type="entry name" value="MFS general substrate transporter"/>
    <property type="match status" value="1"/>
</dbReference>
<accession>D9PIZ6</accession>
<reference evidence="2" key="2">
    <citation type="journal article" date="2011" name="Microb. Ecol.">
        <title>Taxonomic and Functional Metagenomic Profiling of the Microbial Community in the Anoxic Sediment of a Sub-saline Shallow Lake (Laguna de Carrizo, Central Spain).</title>
        <authorList>
            <person name="Ferrer M."/>
            <person name="Guazzaroni M.E."/>
            <person name="Richter M."/>
            <person name="Garcia-Salamanca A."/>
            <person name="Yarza P."/>
            <person name="Suarez-Suarez A."/>
            <person name="Solano J."/>
            <person name="Alcaide M."/>
            <person name="van Dillewijn P."/>
            <person name="Molina-Henares M.A."/>
            <person name="Lopez-Cortes N."/>
            <person name="Al-Ramahi Y."/>
            <person name="Guerrero C."/>
            <person name="Acosta A."/>
            <person name="de Eugenio L.I."/>
            <person name="Martinez V."/>
            <person name="Marques S."/>
            <person name="Rojo F."/>
            <person name="Santero E."/>
            <person name="Genilloud O."/>
            <person name="Perez-Perez J."/>
            <person name="Rossello-Mora R."/>
            <person name="Ramos J.L."/>
        </authorList>
    </citation>
    <scope>NUCLEOTIDE SEQUENCE</scope>
</reference>
<feature type="transmembrane region" description="Helical" evidence="1">
    <location>
        <begin position="138"/>
        <end position="157"/>
    </location>
</feature>
<gene>
    <name evidence="2" type="ORF">LDC_1505</name>
</gene>
<feature type="transmembrane region" description="Helical" evidence="1">
    <location>
        <begin position="57"/>
        <end position="74"/>
    </location>
</feature>
<evidence type="ECO:0000313" key="2">
    <source>
        <dbReference type="EMBL" id="EFK96475.1"/>
    </source>
</evidence>
<dbReference type="InterPro" id="IPR053160">
    <property type="entry name" value="MFS_DHA3_Transporter"/>
</dbReference>
<evidence type="ECO:0000256" key="1">
    <source>
        <dbReference type="SAM" id="Phobius"/>
    </source>
</evidence>
<dbReference type="PANTHER" id="PTHR23530">
    <property type="entry name" value="TRANSPORT PROTEIN-RELATED"/>
    <property type="match status" value="1"/>
</dbReference>
<reference evidence="2" key="1">
    <citation type="submission" date="2010-07" db="EMBL/GenBank/DDBJ databases">
        <authorList>
            <consortium name="CONSOLIDER consortium CSD2007-00005"/>
            <person name="Guazzaroni M.-E."/>
            <person name="Richter M."/>
            <person name="Garcia-Salamanca A."/>
            <person name="Yarza P."/>
            <person name="Ferrer M."/>
        </authorList>
    </citation>
    <scope>NUCLEOTIDE SEQUENCE</scope>
</reference>
<feature type="transmembrane region" description="Helical" evidence="1">
    <location>
        <begin position="201"/>
        <end position="230"/>
    </location>
</feature>
<keyword evidence="1" id="KW-0472">Membrane</keyword>
<dbReference type="PANTHER" id="PTHR23530:SF1">
    <property type="entry name" value="PERMEASE, MAJOR FACILITATOR SUPERFAMILY-RELATED"/>
    <property type="match status" value="1"/>
</dbReference>
<organism evidence="2">
    <name type="scientific">sediment metagenome</name>
    <dbReference type="NCBI Taxonomy" id="749907"/>
    <lineage>
        <taxon>unclassified sequences</taxon>
        <taxon>metagenomes</taxon>
        <taxon>ecological metagenomes</taxon>
    </lineage>
</organism>
<proteinExistence type="predicted"/>
<dbReference type="AlphaFoldDB" id="D9PIZ6"/>
<keyword evidence="1" id="KW-1133">Transmembrane helix</keyword>
<dbReference type="EMBL" id="ADZX01000472">
    <property type="protein sequence ID" value="EFK96475.1"/>
    <property type="molecule type" value="Genomic_DNA"/>
</dbReference>
<sequence>MFVYGSAHTIFGFILAEAICAIGSTFKCGAFQAWLVDSLKHENFVGDLTKIFARENLFCQIGGGFGAIVGSYLYTYNSTWPWFFGSAGLFAVTVIAQMIMREDYFKRSSISWRRGLISMKETAMTSIHYGINDKAVRFILIITFMQVFVMQALNMYWQPFFKNHHVYESNLGFIYATIMVSVAIGSFIVTRINSVGKERKLILITQIITGVFIIIAAIIPGLFAIFISFFCTK</sequence>
<feature type="transmembrane region" description="Helical" evidence="1">
    <location>
        <begin position="80"/>
        <end position="100"/>
    </location>
</feature>
<feature type="transmembrane region" description="Helical" evidence="1">
    <location>
        <begin position="169"/>
        <end position="189"/>
    </location>
</feature>
<name>D9PIZ6_9ZZZZ</name>